<dbReference type="RefSeq" id="WP_219967510.1">
    <property type="nucleotide sequence ID" value="NZ_JAHXBZ010000009.1"/>
</dbReference>
<keyword evidence="1" id="KW-0732">Signal</keyword>
<dbReference type="Gene3D" id="3.10.20.890">
    <property type="match status" value="1"/>
</dbReference>
<feature type="domain" description="YSIRK Gram-positive signal peptide" evidence="3">
    <location>
        <begin position="17"/>
        <end position="42"/>
    </location>
</feature>
<dbReference type="InterPro" id="IPR044024">
    <property type="entry name" value="aRib"/>
</dbReference>
<feature type="region of interest" description="Disordered" evidence="2">
    <location>
        <begin position="2208"/>
        <end position="2274"/>
    </location>
</feature>
<feature type="compositionally biased region" description="Polar residues" evidence="2">
    <location>
        <begin position="52"/>
        <end position="62"/>
    </location>
</feature>
<name>A0ABS7DWZ4_9STRE</name>
<feature type="region of interest" description="Disordered" evidence="2">
    <location>
        <begin position="52"/>
        <end position="83"/>
    </location>
</feature>
<feature type="compositionally biased region" description="Basic and acidic residues" evidence="2">
    <location>
        <begin position="177"/>
        <end position="200"/>
    </location>
</feature>
<evidence type="ECO:0000313" key="5">
    <source>
        <dbReference type="EMBL" id="MBW7582524.1"/>
    </source>
</evidence>
<dbReference type="InterPro" id="IPR005877">
    <property type="entry name" value="YSIRK_signal_dom"/>
</dbReference>
<dbReference type="InterPro" id="IPR013783">
    <property type="entry name" value="Ig-like_fold"/>
</dbReference>
<feature type="compositionally biased region" description="Basic and acidic residues" evidence="2">
    <location>
        <begin position="2243"/>
        <end position="2274"/>
    </location>
</feature>
<feature type="compositionally biased region" description="Polar residues" evidence="2">
    <location>
        <begin position="2214"/>
        <end position="2234"/>
    </location>
</feature>
<protein>
    <submittedName>
        <fullName evidence="5">YSIRK-type signal peptide-containing protein</fullName>
    </submittedName>
</protein>
<feature type="domain" description="Atypical Rib" evidence="4">
    <location>
        <begin position="2240"/>
        <end position="2273"/>
    </location>
</feature>
<dbReference type="EMBL" id="JAHXBZ010000009">
    <property type="protein sequence ID" value="MBW7582524.1"/>
    <property type="molecule type" value="Genomic_DNA"/>
</dbReference>
<dbReference type="Gene3D" id="2.60.40.10">
    <property type="entry name" value="Immunoglobulins"/>
    <property type="match status" value="2"/>
</dbReference>
<feature type="compositionally biased region" description="Polar residues" evidence="2">
    <location>
        <begin position="767"/>
        <end position="776"/>
    </location>
</feature>
<keyword evidence="6" id="KW-1185">Reference proteome</keyword>
<gene>
    <name evidence="5" type="ORF">KV696_09330</name>
</gene>
<evidence type="ECO:0000259" key="3">
    <source>
        <dbReference type="Pfam" id="PF04650"/>
    </source>
</evidence>
<sequence length="2274" mass="245349">MENKSNSLNRIKRHQREKVLRFSIRKYSFGAASVAVAALMFLGARVASADTVSGSSSQSTAGVVQPNDKGDSPVGIKEPTENKSEVVNKSLENKETAIVENSSNTVDKSQLRKVVEELNALLSTKLNLDDSVLSSVKERVKKAQVLLDKADAVQKDINELKELLSTDLATLSTTVKESSDVKESSEVRESNTGTEAEKPVSESSSEVRASEESQTVSAKKDALKVSVDQLQAAILEVPEHDTTKEVLEKANELLGLAQGVLQNTTVSLTDVEQMNKLVKRMFTSVKNATTRLSSGARDPRNGQRMAQGTGFRADSGRVEGALNNVKEYISEPAGQGSTVEGNRTRTIEKVFMTAKYSTEGNQKFITYDVFFHNDGKALGGDFVGDAFWFYPPRDLLYNVGSNYPVGVVSDAYYERYQKKPGTTGRLSDNPDHFTQVGPRYMVSLSAGKVQDDGSQRLWGSAGGLFQFDGGPSGRNRSQVQQMLKQLQNNPELNSIIRLGNNPNGSLPGPSYSHLLTISKHQHFAYKYHVKMRLRDDVTDAQAQRAGAMAVSAKAGGGTTAYEAYVYAATGTRLVSKPDAQLNPIQGLTVTKTVGDTLGDPDDPANSGYVRHKESKPFPASMKWSWQNGVKPASTATTAGVFKYKVIARYQDGTSSEDKGSGSDGTVTLNVKPKTPVIDQNSVNEKAGKKGQKVVVNVQNGVPDNSTVTLYSGNKVIGTGTTSGQKATINVPGVLPSTEIKAKTTVKDTTVDSEFSAPVIPTPERDTQPPTVKMTNPTNNREFVLGSSENNSPEVEVFRGATLDIPLKMHDNNANGKINIKHISGLPRGVNLNHGNTLTTNSGSETKPATATISGRVATDAHLGTNVVTLKASDDATGNVDKGNQSTLKFKVKTYDLAFEDRGTPVNDNTRSDVLGLKQRSADPNHYLTTTDGTNKGDGYFGADMKFRYLNGNEISEHVSFDKIGKYDVKARAYFPNSKTSTKGLPTNPTTGLTGDTASVAGRGFLEKTIEFNVKPNTPTLAQEQFYGTAGSRPSVTVGNLPTSDQLQNGSNVTVELYQGTTKVASKTVTDRNSTTTLFAGDFTANLREGQPVHAVVKVSGGQNATAYSVTSDNSADRNVTGRSVFAQPANKIVQIKKGNLSEEEKTAIKNAIFEANKNGILRGKTVNDITITDAGVIRAVDKDNKVAELEVNPTTGVVTRYAHIRDDYNLTFKNNGILANRPTDKGFEWSQDGKSLIYKFDATKGTPLPINDILNTITANPKNPDASRQPSLTVVNGTDKVAGERKENGYKHEGGFFYHNNKPVNVLDIVRDNFAGGGTVDNSANKLVETNRSDVNDRNIVGTNLEKGTTTIPVSNGAGTVTINTPVVKAKDGSSLIVKRKLYLMPKWTDAALLAERNTTLENNTNVINLYFVPVDPIKPEVARSNSNNLATSSNQATRLAENTSFTSLVKVTDNYDKDDATNATTNTVRSKLNMWVKTGNTKTLIVENGVEKTDVITRLKKEVTPATYEVFAKTTDASGNKSHEDNSDGASLGFFKVGYNLVARQTINVVRGETLTQAELNKLVQVREGNTLQDLPQGATVTAVLETASIRSGKEETKTVEATVNFGENRTQKINLTYKVLNTFPIARTLYDFKNPDTARSGGSSVYYHNGGTIPDGMTWIYKASDNVAQPGDKFTEALAKDPVGTTNYKFGGKYDYSRNTNRPTTTGNLEYTETVTHKVFDVEANRIRVTVSKGATLTEQNAKDAVAKVAGSEDLPTGTTYEWVNAQGNKQTLIANTPGVQNYRVKVTLPMSQTGQNQPDATQKRPSKIIDVKVNVKPEAPTYDTTIKPKGSIGVPTVASTDRELTGTGRPGAKIKVTVPGVPINEVTVGNNGKWRVSLPKGLNSNQLNQTQLVPRDQVTVTQIVDGIESDATNVAVSLGETTIQPSEERGNSLFAGAKNIVVKAPHDAGMVYVSYTDKATGAAREIGLKRENINSTWVSNKPTLGEVKNTTKDAFTNTITIEMKESIAEGTAKAIANISERNYSSAVDWKTIQVTNQAPTVTSAVAGNEKVLEFGENIDLKTLVTKADYEDDKDATRGTKVRTEIVSVNGQNDVKDINSRKPGTYIVKYKAIDSQGKESGEIQLTVKVREDKPTPPTATAPSDGTVTVTPTGDADKVTVNYTDEKEQNKTVTVVKDKNGTWSSSDKPVGVTVDSSTGQLLIPAEGVKDKSQVTATATKGDSHPSEPTTVTAQAKDFTPVKPDEKVVVQDKSHLTPEEKKQVEDKVKAKNPG</sequence>
<proteinExistence type="predicted"/>
<dbReference type="NCBIfam" id="TIGR01168">
    <property type="entry name" value="YSIRK_signal"/>
    <property type="match status" value="1"/>
</dbReference>
<dbReference type="Proteomes" id="UP000767465">
    <property type="component" value="Unassembled WGS sequence"/>
</dbReference>
<evidence type="ECO:0000313" key="6">
    <source>
        <dbReference type="Proteomes" id="UP000767465"/>
    </source>
</evidence>
<feature type="region of interest" description="Disordered" evidence="2">
    <location>
        <begin position="755"/>
        <end position="776"/>
    </location>
</feature>
<feature type="region of interest" description="Disordered" evidence="2">
    <location>
        <begin position="174"/>
        <end position="220"/>
    </location>
</feature>
<comment type="caution">
    <text evidence="5">The sequence shown here is derived from an EMBL/GenBank/DDBJ whole genome shotgun (WGS) entry which is preliminary data.</text>
</comment>
<evidence type="ECO:0000256" key="1">
    <source>
        <dbReference type="ARBA" id="ARBA00022729"/>
    </source>
</evidence>
<reference evidence="5 6" key="1">
    <citation type="submission" date="2021-07" db="EMBL/GenBank/DDBJ databases">
        <title>Streptococcus humanmilk sp.nov.,a novel bacteria of streptococcus.</title>
        <authorList>
            <person name="Han F."/>
        </authorList>
    </citation>
    <scope>NUCLEOTIDE SEQUENCE [LARGE SCALE GENOMIC DNA]</scope>
    <source>
        <strain evidence="5 6">IMAU99125</strain>
    </source>
</reference>
<evidence type="ECO:0000259" key="4">
    <source>
        <dbReference type="Pfam" id="PF18938"/>
    </source>
</evidence>
<dbReference type="Pfam" id="PF18938">
    <property type="entry name" value="aRib"/>
    <property type="match status" value="1"/>
</dbReference>
<feature type="non-terminal residue" evidence="5">
    <location>
        <position position="2274"/>
    </location>
</feature>
<evidence type="ECO:0000256" key="2">
    <source>
        <dbReference type="SAM" id="MobiDB-lite"/>
    </source>
</evidence>
<dbReference type="Pfam" id="PF04650">
    <property type="entry name" value="YSIRK_signal"/>
    <property type="match status" value="1"/>
</dbReference>
<dbReference type="Gene3D" id="2.60.40.4140">
    <property type="match status" value="1"/>
</dbReference>
<accession>A0ABS7DWZ4</accession>
<organism evidence="5 6">
    <name type="scientific">Streptococcus humanilactis</name>
    <dbReference type="NCBI Taxonomy" id="2841061"/>
    <lineage>
        <taxon>Bacteria</taxon>
        <taxon>Bacillati</taxon>
        <taxon>Bacillota</taxon>
        <taxon>Bacilli</taxon>
        <taxon>Lactobacillales</taxon>
        <taxon>Streptococcaceae</taxon>
        <taxon>Streptococcus</taxon>
        <taxon>Streptococcus mitis group</taxon>
    </lineage>
</organism>